<name>A0A6V8PER6_9ACTN</name>
<dbReference type="GO" id="GO:0008817">
    <property type="term" value="F:corrinoid adenosyltransferase activity"/>
    <property type="evidence" value="ECO:0007669"/>
    <property type="project" value="InterPro"/>
</dbReference>
<reference evidence="1 2" key="1">
    <citation type="journal article" date="2020" name="Front. Microbiol.">
        <title>Single-cell genomics of novel Actinobacteria with the Wood-Ljungdahl pathway discovered in a serpentinizing system.</title>
        <authorList>
            <person name="Merino N."/>
            <person name="Kawai M."/>
            <person name="Boyd E.S."/>
            <person name="Colman D.R."/>
            <person name="McGlynn S.E."/>
            <person name="Nealson K.H."/>
            <person name="Kurokawa K."/>
            <person name="Hongoh Y."/>
        </authorList>
    </citation>
    <scope>NUCLEOTIDE SEQUENCE [LARGE SCALE GENOMIC DNA]</scope>
    <source>
        <strain evidence="1 2">S34</strain>
    </source>
</reference>
<dbReference type="RefSeq" id="WP_176238081.1">
    <property type="nucleotide sequence ID" value="NZ_BLRZ01000108.1"/>
</dbReference>
<dbReference type="Gene3D" id="3.40.50.300">
    <property type="entry name" value="P-loop containing nucleotide triphosphate hydrolases"/>
    <property type="match status" value="1"/>
</dbReference>
<sequence>EGEYDLVVLDEINVALDRRLITLDEVIGLIKEKPDFMELVLTGRNAHPKIVEMADLVTEMREVKHPFNKGIRARRGIEF</sequence>
<dbReference type="InterPro" id="IPR027417">
    <property type="entry name" value="P-loop_NTPase"/>
</dbReference>
<protein>
    <submittedName>
        <fullName evidence="1">Cob(I)alamin adenosyltransferase</fullName>
    </submittedName>
</protein>
<keyword evidence="2" id="KW-1185">Reference proteome</keyword>
<feature type="non-terminal residue" evidence="1">
    <location>
        <position position="1"/>
    </location>
</feature>
<keyword evidence="1" id="KW-0808">Transferase</keyword>
<evidence type="ECO:0000313" key="1">
    <source>
        <dbReference type="EMBL" id="GFP30833.1"/>
    </source>
</evidence>
<evidence type="ECO:0000313" key="2">
    <source>
        <dbReference type="Proteomes" id="UP000588083"/>
    </source>
</evidence>
<proteinExistence type="predicted"/>
<dbReference type="SUPFAM" id="SSF52540">
    <property type="entry name" value="P-loop containing nucleoside triphosphate hydrolases"/>
    <property type="match status" value="1"/>
</dbReference>
<dbReference type="PANTHER" id="PTHR46638:SF1">
    <property type="entry name" value="CORRINOID ADENOSYLTRANSFERASE"/>
    <property type="match status" value="1"/>
</dbReference>
<dbReference type="Pfam" id="PF02572">
    <property type="entry name" value="CobA_CobO_BtuR"/>
    <property type="match status" value="1"/>
</dbReference>
<dbReference type="Proteomes" id="UP000588083">
    <property type="component" value="Unassembled WGS sequence"/>
</dbReference>
<dbReference type="GO" id="GO:0005524">
    <property type="term" value="F:ATP binding"/>
    <property type="evidence" value="ECO:0007669"/>
    <property type="project" value="InterPro"/>
</dbReference>
<dbReference type="EMBL" id="BLRZ01000108">
    <property type="protein sequence ID" value="GFP30833.1"/>
    <property type="molecule type" value="Genomic_DNA"/>
</dbReference>
<dbReference type="AlphaFoldDB" id="A0A6V8PER6"/>
<dbReference type="GO" id="GO:0009236">
    <property type="term" value="P:cobalamin biosynthetic process"/>
    <property type="evidence" value="ECO:0007669"/>
    <property type="project" value="InterPro"/>
</dbReference>
<gene>
    <name evidence="1" type="ORF">HKBW3S34_01752</name>
</gene>
<dbReference type="InterPro" id="IPR003724">
    <property type="entry name" value="CblAdoTrfase_CobA"/>
</dbReference>
<dbReference type="PANTHER" id="PTHR46638">
    <property type="entry name" value="CORRINOID ADENOSYLTRANSFERASE"/>
    <property type="match status" value="1"/>
</dbReference>
<organism evidence="1 2">
    <name type="scientific">Candidatus Hakubella thermalkaliphila</name>
    <dbReference type="NCBI Taxonomy" id="2754717"/>
    <lineage>
        <taxon>Bacteria</taxon>
        <taxon>Bacillati</taxon>
        <taxon>Actinomycetota</taxon>
        <taxon>Actinomycetota incertae sedis</taxon>
        <taxon>Candidatus Hakubellales</taxon>
        <taxon>Candidatus Hakubellaceae</taxon>
        <taxon>Candidatus Hakubella</taxon>
    </lineage>
</organism>
<accession>A0A6V8PER6</accession>
<comment type="caution">
    <text evidence="1">The sequence shown here is derived from an EMBL/GenBank/DDBJ whole genome shotgun (WGS) entry which is preliminary data.</text>
</comment>